<dbReference type="PANTHER" id="PTHR46976:SF1">
    <property type="entry name" value="PROTEIN ARABIDILLO 1"/>
    <property type="match status" value="1"/>
</dbReference>
<dbReference type="Proteomes" id="UP000007305">
    <property type="component" value="Chromosome 6"/>
</dbReference>
<evidence type="ECO:0000313" key="2">
    <source>
        <dbReference type="Proteomes" id="UP000007305"/>
    </source>
</evidence>
<dbReference type="AlphaFoldDB" id="A0A804PT00"/>
<dbReference type="SUPFAM" id="SSF81383">
    <property type="entry name" value="F-box domain"/>
    <property type="match status" value="1"/>
</dbReference>
<evidence type="ECO:0000313" key="1">
    <source>
        <dbReference type="EnsemblPlants" id="Zm00001eb269460_P001"/>
    </source>
</evidence>
<organism evidence="1 2">
    <name type="scientific">Zea mays</name>
    <name type="common">Maize</name>
    <dbReference type="NCBI Taxonomy" id="4577"/>
    <lineage>
        <taxon>Eukaryota</taxon>
        <taxon>Viridiplantae</taxon>
        <taxon>Streptophyta</taxon>
        <taxon>Embryophyta</taxon>
        <taxon>Tracheophyta</taxon>
        <taxon>Spermatophyta</taxon>
        <taxon>Magnoliopsida</taxon>
        <taxon>Liliopsida</taxon>
        <taxon>Poales</taxon>
        <taxon>Poaceae</taxon>
        <taxon>PACMAD clade</taxon>
        <taxon>Panicoideae</taxon>
        <taxon>Andropogonodae</taxon>
        <taxon>Andropogoneae</taxon>
        <taxon>Tripsacinae</taxon>
        <taxon>Zea</taxon>
    </lineage>
</organism>
<proteinExistence type="predicted"/>
<dbReference type="Gramene" id="Zm00001eb269460_T001">
    <property type="protein sequence ID" value="Zm00001eb269460_P001"/>
    <property type="gene ID" value="Zm00001eb269460"/>
</dbReference>
<keyword evidence="2" id="KW-1185">Reference proteome</keyword>
<reference evidence="1" key="2">
    <citation type="submission" date="2019-07" db="EMBL/GenBank/DDBJ databases">
        <authorList>
            <person name="Seetharam A."/>
            <person name="Woodhouse M."/>
            <person name="Cannon E."/>
        </authorList>
    </citation>
    <scope>NUCLEOTIDE SEQUENCE [LARGE SCALE GENOMIC DNA]</scope>
    <source>
        <strain evidence="1">cv. B73</strain>
    </source>
</reference>
<evidence type="ECO:0008006" key="3">
    <source>
        <dbReference type="Google" id="ProtNLM"/>
    </source>
</evidence>
<protein>
    <recommendedName>
        <fullName evidence="3">F-box domain-containing protein</fullName>
    </recommendedName>
</protein>
<sequence>MASVCRAWRPLSSSSCLWSTLDLRAHRYDWEVASGVVTCLPVWEPASATHARSRGSKSHATLAIIAARREDLQSFQIESDPLERISSNALHLVAHCCSQLCHLHRSDHHVLKVVALLDCGTVDDAAFAGFQTRRFLSSIF</sequence>
<accession>A0A804PT00</accession>
<reference evidence="1" key="3">
    <citation type="submission" date="2021-05" db="UniProtKB">
        <authorList>
            <consortium name="EnsemblPlants"/>
        </authorList>
    </citation>
    <scope>IDENTIFICATION</scope>
    <source>
        <strain evidence="1">cv. B73</strain>
    </source>
</reference>
<reference evidence="2" key="1">
    <citation type="journal article" date="2009" name="Science">
        <title>The B73 maize genome: complexity, diversity, and dynamics.</title>
        <authorList>
            <person name="Schnable P.S."/>
            <person name="Ware D."/>
            <person name="Fulton R.S."/>
            <person name="Stein J.C."/>
            <person name="Wei F."/>
            <person name="Pasternak S."/>
            <person name="Liang C."/>
            <person name="Zhang J."/>
            <person name="Fulton L."/>
            <person name="Graves T.A."/>
            <person name="Minx P."/>
            <person name="Reily A.D."/>
            <person name="Courtney L."/>
            <person name="Kruchowski S.S."/>
            <person name="Tomlinson C."/>
            <person name="Strong C."/>
            <person name="Delehaunty K."/>
            <person name="Fronick C."/>
            <person name="Courtney B."/>
            <person name="Rock S.M."/>
            <person name="Belter E."/>
            <person name="Du F."/>
            <person name="Kim K."/>
            <person name="Abbott R.M."/>
            <person name="Cotton M."/>
            <person name="Levy A."/>
            <person name="Marchetto P."/>
            <person name="Ochoa K."/>
            <person name="Jackson S.M."/>
            <person name="Gillam B."/>
            <person name="Chen W."/>
            <person name="Yan L."/>
            <person name="Higginbotham J."/>
            <person name="Cardenas M."/>
            <person name="Waligorski J."/>
            <person name="Applebaum E."/>
            <person name="Phelps L."/>
            <person name="Falcone J."/>
            <person name="Kanchi K."/>
            <person name="Thane T."/>
            <person name="Scimone A."/>
            <person name="Thane N."/>
            <person name="Henke J."/>
            <person name="Wang T."/>
            <person name="Ruppert J."/>
            <person name="Shah N."/>
            <person name="Rotter K."/>
            <person name="Hodges J."/>
            <person name="Ingenthron E."/>
            <person name="Cordes M."/>
            <person name="Kohlberg S."/>
            <person name="Sgro J."/>
            <person name="Delgado B."/>
            <person name="Mead K."/>
            <person name="Chinwalla A."/>
            <person name="Leonard S."/>
            <person name="Crouse K."/>
            <person name="Collura K."/>
            <person name="Kudrna D."/>
            <person name="Currie J."/>
            <person name="He R."/>
            <person name="Angelova A."/>
            <person name="Rajasekar S."/>
            <person name="Mueller T."/>
            <person name="Lomeli R."/>
            <person name="Scara G."/>
            <person name="Ko A."/>
            <person name="Delaney K."/>
            <person name="Wissotski M."/>
            <person name="Lopez G."/>
            <person name="Campos D."/>
            <person name="Braidotti M."/>
            <person name="Ashley E."/>
            <person name="Golser W."/>
            <person name="Kim H."/>
            <person name="Lee S."/>
            <person name="Lin J."/>
            <person name="Dujmic Z."/>
            <person name="Kim W."/>
            <person name="Talag J."/>
            <person name="Zuccolo A."/>
            <person name="Fan C."/>
            <person name="Sebastian A."/>
            <person name="Kramer M."/>
            <person name="Spiegel L."/>
            <person name="Nascimento L."/>
            <person name="Zutavern T."/>
            <person name="Miller B."/>
            <person name="Ambroise C."/>
            <person name="Muller S."/>
            <person name="Spooner W."/>
            <person name="Narechania A."/>
            <person name="Ren L."/>
            <person name="Wei S."/>
            <person name="Kumari S."/>
            <person name="Faga B."/>
            <person name="Levy M.J."/>
            <person name="McMahan L."/>
            <person name="Van Buren P."/>
            <person name="Vaughn M.W."/>
            <person name="Ying K."/>
            <person name="Yeh C.-T."/>
            <person name="Emrich S.J."/>
            <person name="Jia Y."/>
            <person name="Kalyanaraman A."/>
            <person name="Hsia A.-P."/>
            <person name="Barbazuk W.B."/>
            <person name="Baucom R.S."/>
            <person name="Brutnell T.P."/>
            <person name="Carpita N.C."/>
            <person name="Chaparro C."/>
            <person name="Chia J.-M."/>
            <person name="Deragon J.-M."/>
            <person name="Estill J.C."/>
            <person name="Fu Y."/>
            <person name="Jeddeloh J.A."/>
            <person name="Han Y."/>
            <person name="Lee H."/>
            <person name="Li P."/>
            <person name="Lisch D.R."/>
            <person name="Liu S."/>
            <person name="Liu Z."/>
            <person name="Nagel D.H."/>
            <person name="McCann M.C."/>
            <person name="SanMiguel P."/>
            <person name="Myers A.M."/>
            <person name="Nettleton D."/>
            <person name="Nguyen J."/>
            <person name="Penning B.W."/>
            <person name="Ponnala L."/>
            <person name="Schneider K.L."/>
            <person name="Schwartz D.C."/>
            <person name="Sharma A."/>
            <person name="Soderlund C."/>
            <person name="Springer N.M."/>
            <person name="Sun Q."/>
            <person name="Wang H."/>
            <person name="Waterman M."/>
            <person name="Westerman R."/>
            <person name="Wolfgruber T.K."/>
            <person name="Yang L."/>
            <person name="Yu Y."/>
            <person name="Zhang L."/>
            <person name="Zhou S."/>
            <person name="Zhu Q."/>
            <person name="Bennetzen J.L."/>
            <person name="Dawe R.K."/>
            <person name="Jiang J."/>
            <person name="Jiang N."/>
            <person name="Presting G.G."/>
            <person name="Wessler S.R."/>
            <person name="Aluru S."/>
            <person name="Martienssen R.A."/>
            <person name="Clifton S.W."/>
            <person name="McCombie W.R."/>
            <person name="Wing R.A."/>
            <person name="Wilson R.K."/>
        </authorList>
    </citation>
    <scope>NUCLEOTIDE SEQUENCE [LARGE SCALE GENOMIC DNA]</scope>
    <source>
        <strain evidence="2">cv. B73</strain>
    </source>
</reference>
<dbReference type="InParanoid" id="A0A804PT00"/>
<dbReference type="InterPro" id="IPR036047">
    <property type="entry name" value="F-box-like_dom_sf"/>
</dbReference>
<dbReference type="EnsemblPlants" id="Zm00001eb269460_T001">
    <property type="protein sequence ID" value="Zm00001eb269460_P001"/>
    <property type="gene ID" value="Zm00001eb269460"/>
</dbReference>
<name>A0A804PT00_MAIZE</name>
<dbReference type="PANTHER" id="PTHR46976">
    <property type="entry name" value="PROTEIN ARABIDILLO 1"/>
    <property type="match status" value="1"/>
</dbReference>